<accession>A0ABQ9G887</accession>
<reference evidence="1 2" key="1">
    <citation type="submission" date="2023-02" db="EMBL/GenBank/DDBJ databases">
        <title>LHISI_Scaffold_Assembly.</title>
        <authorList>
            <person name="Stuart O.P."/>
            <person name="Cleave R."/>
            <person name="Magrath M.J.L."/>
            <person name="Mikheyev A.S."/>
        </authorList>
    </citation>
    <scope>NUCLEOTIDE SEQUENCE [LARGE SCALE GENOMIC DNA]</scope>
    <source>
        <strain evidence="1">Daus_M_001</strain>
        <tissue evidence="1">Leg muscle</tissue>
    </source>
</reference>
<comment type="caution">
    <text evidence="1">The sequence shown here is derived from an EMBL/GenBank/DDBJ whole genome shotgun (WGS) entry which is preliminary data.</text>
</comment>
<evidence type="ECO:0000313" key="1">
    <source>
        <dbReference type="EMBL" id="KAJ8868352.1"/>
    </source>
</evidence>
<dbReference type="EMBL" id="JARBHB010000014">
    <property type="protein sequence ID" value="KAJ8868352.1"/>
    <property type="molecule type" value="Genomic_DNA"/>
</dbReference>
<gene>
    <name evidence="1" type="ORF">PR048_029868</name>
</gene>
<proteinExistence type="predicted"/>
<evidence type="ECO:0000313" key="2">
    <source>
        <dbReference type="Proteomes" id="UP001159363"/>
    </source>
</evidence>
<organism evidence="1 2">
    <name type="scientific">Dryococelus australis</name>
    <dbReference type="NCBI Taxonomy" id="614101"/>
    <lineage>
        <taxon>Eukaryota</taxon>
        <taxon>Metazoa</taxon>
        <taxon>Ecdysozoa</taxon>
        <taxon>Arthropoda</taxon>
        <taxon>Hexapoda</taxon>
        <taxon>Insecta</taxon>
        <taxon>Pterygota</taxon>
        <taxon>Neoptera</taxon>
        <taxon>Polyneoptera</taxon>
        <taxon>Phasmatodea</taxon>
        <taxon>Verophasmatodea</taxon>
        <taxon>Anareolatae</taxon>
        <taxon>Phasmatidae</taxon>
        <taxon>Eurycanthinae</taxon>
        <taxon>Dryococelus</taxon>
    </lineage>
</organism>
<sequence>MSTATAWVQKLTKVSLIQLLKESGEEMLDAAGIEELRVKTRALVRKFVPCELYSRIPHLTSTSPLAVVNFFVYWFSVIELNFCHRQMIYVVATFRALEESWEFGQVVKICLNAVSSEIAVTNFRLKLLESKQMVNQSMYEFVKDMLGMVQVVEYPCSKEHFTQLVFNNLLPKYSIYFCFAAKIITCLLSTITGSHSLQSLLKVG</sequence>
<name>A0ABQ9G887_9NEOP</name>
<keyword evidence="2" id="KW-1185">Reference proteome</keyword>
<dbReference type="Proteomes" id="UP001159363">
    <property type="component" value="Chromosome 13"/>
</dbReference>
<protein>
    <submittedName>
        <fullName evidence="1">Uncharacterized protein</fullName>
    </submittedName>
</protein>